<accession>A0ACA9SGT8</accession>
<dbReference type="EMBL" id="CAJVQC010123486">
    <property type="protein sequence ID" value="CAG8839405.1"/>
    <property type="molecule type" value="Genomic_DNA"/>
</dbReference>
<organism evidence="1 2">
    <name type="scientific">Racocetra persica</name>
    <dbReference type="NCBI Taxonomy" id="160502"/>
    <lineage>
        <taxon>Eukaryota</taxon>
        <taxon>Fungi</taxon>
        <taxon>Fungi incertae sedis</taxon>
        <taxon>Mucoromycota</taxon>
        <taxon>Glomeromycotina</taxon>
        <taxon>Glomeromycetes</taxon>
        <taxon>Diversisporales</taxon>
        <taxon>Gigasporaceae</taxon>
        <taxon>Racocetra</taxon>
    </lineage>
</organism>
<evidence type="ECO:0000313" key="2">
    <source>
        <dbReference type="Proteomes" id="UP000789920"/>
    </source>
</evidence>
<comment type="caution">
    <text evidence="1">The sequence shown here is derived from an EMBL/GenBank/DDBJ whole genome shotgun (WGS) entry which is preliminary data.</text>
</comment>
<proteinExistence type="predicted"/>
<dbReference type="Proteomes" id="UP000789920">
    <property type="component" value="Unassembled WGS sequence"/>
</dbReference>
<keyword evidence="2" id="KW-1185">Reference proteome</keyword>
<sequence length="46" mass="5500">IPRGYYNTNTNHTMFEYSRLSIRVRVFTSAFEYSHLSIHVRVFTST</sequence>
<feature type="non-terminal residue" evidence="1">
    <location>
        <position position="46"/>
    </location>
</feature>
<feature type="non-terminal residue" evidence="1">
    <location>
        <position position="1"/>
    </location>
</feature>
<evidence type="ECO:0000313" key="1">
    <source>
        <dbReference type="EMBL" id="CAG8839405.1"/>
    </source>
</evidence>
<protein>
    <submittedName>
        <fullName evidence="1">22555_t:CDS:1</fullName>
    </submittedName>
</protein>
<name>A0ACA9SGT8_9GLOM</name>
<reference evidence="1" key="1">
    <citation type="submission" date="2021-06" db="EMBL/GenBank/DDBJ databases">
        <authorList>
            <person name="Kallberg Y."/>
            <person name="Tangrot J."/>
            <person name="Rosling A."/>
        </authorList>
    </citation>
    <scope>NUCLEOTIDE SEQUENCE</scope>
    <source>
        <strain evidence="1">MA461A</strain>
    </source>
</reference>
<gene>
    <name evidence="1" type="ORF">RPERSI_LOCUS31031</name>
</gene>